<dbReference type="InterPro" id="IPR000421">
    <property type="entry name" value="FA58C"/>
</dbReference>
<dbReference type="InterPro" id="IPR053850">
    <property type="entry name" value="Glyco_hydro_123_N_2"/>
</dbReference>
<gene>
    <name evidence="2" type="ORF">EV138_3598</name>
</gene>
<protein>
    <submittedName>
        <fullName evidence="2">F5/8 type C domain-containing protein</fullName>
    </submittedName>
</protein>
<organism evidence="2 3">
    <name type="scientific">Kribbella voronezhensis</name>
    <dbReference type="NCBI Taxonomy" id="2512212"/>
    <lineage>
        <taxon>Bacteria</taxon>
        <taxon>Bacillati</taxon>
        <taxon>Actinomycetota</taxon>
        <taxon>Actinomycetes</taxon>
        <taxon>Propionibacteriales</taxon>
        <taxon>Kribbellaceae</taxon>
        <taxon>Kribbella</taxon>
    </lineage>
</organism>
<evidence type="ECO:0000313" key="3">
    <source>
        <dbReference type="Proteomes" id="UP000295151"/>
    </source>
</evidence>
<name>A0A4R7TER2_9ACTN</name>
<dbReference type="Pfam" id="PF00754">
    <property type="entry name" value="F5_F8_type_C"/>
    <property type="match status" value="1"/>
</dbReference>
<proteinExistence type="predicted"/>
<dbReference type="Proteomes" id="UP000295151">
    <property type="component" value="Unassembled WGS sequence"/>
</dbReference>
<dbReference type="InterPro" id="IPR008979">
    <property type="entry name" value="Galactose-bd-like_sf"/>
</dbReference>
<evidence type="ECO:0000259" key="1">
    <source>
        <dbReference type="PROSITE" id="PS50022"/>
    </source>
</evidence>
<dbReference type="SUPFAM" id="SSF51445">
    <property type="entry name" value="(Trans)glycosidases"/>
    <property type="match status" value="1"/>
</dbReference>
<accession>A0A4R7TER2</accession>
<dbReference type="EMBL" id="SOCE01000001">
    <property type="protein sequence ID" value="TDU90016.1"/>
    <property type="molecule type" value="Genomic_DNA"/>
</dbReference>
<evidence type="ECO:0000313" key="2">
    <source>
        <dbReference type="EMBL" id="TDU90016.1"/>
    </source>
</evidence>
<reference evidence="2 3" key="1">
    <citation type="submission" date="2019-03" db="EMBL/GenBank/DDBJ databases">
        <title>Genomic Encyclopedia of Type Strains, Phase III (KMG-III): the genomes of soil and plant-associated and newly described type strains.</title>
        <authorList>
            <person name="Whitman W."/>
        </authorList>
    </citation>
    <scope>NUCLEOTIDE SEQUENCE [LARGE SCALE GENOMIC DNA]</scope>
    <source>
        <strain evidence="2 3">VKM Ac-2575</strain>
    </source>
</reference>
<dbReference type="RefSeq" id="WP_166678625.1">
    <property type="nucleotide sequence ID" value="NZ_SOCE01000001.1"/>
</dbReference>
<dbReference type="Pfam" id="PF13320">
    <property type="entry name" value="GH123_cat"/>
    <property type="match status" value="1"/>
</dbReference>
<dbReference type="AlphaFoldDB" id="A0A4R7TER2"/>
<dbReference type="SUPFAM" id="SSF49785">
    <property type="entry name" value="Galactose-binding domain-like"/>
    <property type="match status" value="2"/>
</dbReference>
<comment type="caution">
    <text evidence="2">The sequence shown here is derived from an EMBL/GenBank/DDBJ whole genome shotgun (WGS) entry which is preliminary data.</text>
</comment>
<dbReference type="InterPro" id="IPR025150">
    <property type="entry name" value="GH123_cat"/>
</dbReference>
<keyword evidence="3" id="KW-1185">Reference proteome</keyword>
<sequence length="831" mass="91342">MNPTGRKVLAALVATASITALTTYRSNGAAAAEAAVQTQVWAARASTHLFPDSLPSDSGATAGVSLDTARNEFEAGQVAVRRSKAFTIKRVSFGPLRAGLREIPASNLTYNFVKFTALNHNSVFGGNQYVYAPSRPAPDNFPDGLSNSPSTTVAANTTQPIWVRVHVPKSAAGGVYRGSVRVETDQGTMVVPLSVNVRPVTIPDAKDSGFTDVEWTLFFGTVSYQEPPVETMLANYGYSPFTPKWWQLMEDYAKVRKEYRNNDLTLPMATLLLQGGTTVDADGKVHFDWSAIDQVVKFFRDRGTVSRLEGFWVNGGPNSGTHWDMETLAAGPDGKAVKKLVPWDSPDGTSWVDQYVAALRDHVKAMGWEKLWWMHIGDEPQGDAGRNGWNGIFDEVKAIWPDVKIGDATFSDPVASEVSKREDITIPNLLNYEWNPGPFDQARAEGKDLWLYNCNIPTLGYLNRFIDQPEYYQRLIGWLAAARNANGHLQWAFNNWNISMDDQDVKGDYWVVNPDREHNLLERTLRLESLRDGIEDWEVVTILKKTHPDLATDLALALASKPGTFTGDVTFLDRIRSLVLDAAAGKPLAARDLAATIKTGAAADLGSQHQVDGVSLRWGATHPTAYTIQTSYDGVNWVDAARRTATDGGEDFVGINAKARYVRLKEAAPDLVGFKVAGFALPRPNLVGGRTYTKSWTPPDRFPDATGLESTDGVISDNWGDGRPYVIQGGPGETKAFDVSFDLGASKVVREADMQGYVEYSGYRPDTMRVLTSDDGQTWTDRGGVTRPNDASGNRYEVRFAPVQARYVKVAFTRTFTASADGVFLDDIEVY</sequence>
<dbReference type="Pfam" id="PF22680">
    <property type="entry name" value="Glyco_hydro_123_N_2"/>
    <property type="match status" value="1"/>
</dbReference>
<feature type="domain" description="F5/8 type C" evidence="1">
    <location>
        <begin position="667"/>
        <end position="831"/>
    </location>
</feature>
<dbReference type="Pfam" id="PF22633">
    <property type="entry name" value="F5_F8_type_C_2"/>
    <property type="match status" value="1"/>
</dbReference>
<dbReference type="Gene3D" id="2.60.120.260">
    <property type="entry name" value="Galactose-binding domain-like"/>
    <property type="match status" value="2"/>
</dbReference>
<dbReference type="PROSITE" id="PS50022">
    <property type="entry name" value="FA58C_3"/>
    <property type="match status" value="1"/>
</dbReference>
<dbReference type="InterPro" id="IPR017853">
    <property type="entry name" value="GH"/>
</dbReference>